<proteinExistence type="predicted"/>
<dbReference type="EMBL" id="OU900104">
    <property type="protein sequence ID" value="CAG9855835.1"/>
    <property type="molecule type" value="Genomic_DNA"/>
</dbReference>
<feature type="compositionally biased region" description="Basic residues" evidence="1">
    <location>
        <begin position="161"/>
        <end position="177"/>
    </location>
</feature>
<evidence type="ECO:0000313" key="2">
    <source>
        <dbReference type="EMBL" id="CAG9855835.1"/>
    </source>
</evidence>
<keyword evidence="3" id="KW-1185">Reference proteome</keyword>
<organism evidence="2 3">
    <name type="scientific">Phyllotreta striolata</name>
    <name type="common">Striped flea beetle</name>
    <name type="synonym">Crioceris striolata</name>
    <dbReference type="NCBI Taxonomy" id="444603"/>
    <lineage>
        <taxon>Eukaryota</taxon>
        <taxon>Metazoa</taxon>
        <taxon>Ecdysozoa</taxon>
        <taxon>Arthropoda</taxon>
        <taxon>Hexapoda</taxon>
        <taxon>Insecta</taxon>
        <taxon>Pterygota</taxon>
        <taxon>Neoptera</taxon>
        <taxon>Endopterygota</taxon>
        <taxon>Coleoptera</taxon>
        <taxon>Polyphaga</taxon>
        <taxon>Cucujiformia</taxon>
        <taxon>Chrysomeloidea</taxon>
        <taxon>Chrysomelidae</taxon>
        <taxon>Galerucinae</taxon>
        <taxon>Alticini</taxon>
        <taxon>Phyllotreta</taxon>
    </lineage>
</organism>
<reference evidence="2" key="1">
    <citation type="submission" date="2022-01" db="EMBL/GenBank/DDBJ databases">
        <authorList>
            <person name="King R."/>
        </authorList>
    </citation>
    <scope>NUCLEOTIDE SEQUENCE</scope>
</reference>
<evidence type="ECO:0000313" key="3">
    <source>
        <dbReference type="Proteomes" id="UP001153712"/>
    </source>
</evidence>
<sequence length="286" mass="32952">MSNNPSNIISDIGSTSVVVKPLKVGSNQFKCSQSENKLKIASKGIKEKIVSKVRSWSCREKFHINVNADVDSHLLKNQKVEDTETESMENIADSNLTRARDSLENLLKEEVQKSDEFKSRSTSSTGGDLKKNARAPEAPKSSPDTSKTAGKHTIWDPFDKKSRKNRKEQGRKKKNKKHNVEQPKQECSTMHMEGKSCLVKQREENKETADDTETLDDEYIYKYKYFPKNSKSVVFTNEVFVVYFNGNDVFESREPLKKDVEQQERNKEMRQGHLLRTQEKYNLCLY</sequence>
<name>A0A9N9TIF9_PHYSR</name>
<dbReference type="OrthoDB" id="7208835at2759"/>
<evidence type="ECO:0000256" key="1">
    <source>
        <dbReference type="SAM" id="MobiDB-lite"/>
    </source>
</evidence>
<dbReference type="Proteomes" id="UP001153712">
    <property type="component" value="Chromosome 11"/>
</dbReference>
<feature type="compositionally biased region" description="Basic and acidic residues" evidence="1">
    <location>
        <begin position="109"/>
        <end position="119"/>
    </location>
</feature>
<protein>
    <submittedName>
        <fullName evidence="2">Uncharacterized protein</fullName>
    </submittedName>
</protein>
<accession>A0A9N9TIF9</accession>
<gene>
    <name evidence="2" type="ORF">PHYEVI_LOCUS2272</name>
</gene>
<dbReference type="AlphaFoldDB" id="A0A9N9TIF9"/>
<feature type="region of interest" description="Disordered" evidence="1">
    <location>
        <begin position="109"/>
        <end position="191"/>
    </location>
</feature>